<dbReference type="AlphaFoldDB" id="A0A1H0KH74"/>
<organism evidence="2 3">
    <name type="scientific">Methylobacterium phyllostachyos</name>
    <dbReference type="NCBI Taxonomy" id="582672"/>
    <lineage>
        <taxon>Bacteria</taxon>
        <taxon>Pseudomonadati</taxon>
        <taxon>Pseudomonadota</taxon>
        <taxon>Alphaproteobacteria</taxon>
        <taxon>Hyphomicrobiales</taxon>
        <taxon>Methylobacteriaceae</taxon>
        <taxon>Methylobacterium</taxon>
    </lineage>
</organism>
<dbReference type="EMBL" id="FNHS01000027">
    <property type="protein sequence ID" value="SDO55111.1"/>
    <property type="molecule type" value="Genomic_DNA"/>
</dbReference>
<evidence type="ECO:0000256" key="1">
    <source>
        <dbReference type="SAM" id="MobiDB-lite"/>
    </source>
</evidence>
<feature type="region of interest" description="Disordered" evidence="1">
    <location>
        <begin position="1"/>
        <end position="25"/>
    </location>
</feature>
<evidence type="ECO:0000313" key="3">
    <source>
        <dbReference type="Proteomes" id="UP000198704"/>
    </source>
</evidence>
<keyword evidence="3" id="KW-1185">Reference proteome</keyword>
<proteinExistence type="predicted"/>
<evidence type="ECO:0000313" key="2">
    <source>
        <dbReference type="EMBL" id="SDO55111.1"/>
    </source>
</evidence>
<dbReference type="RefSeq" id="WP_091722374.1">
    <property type="nucleotide sequence ID" value="NZ_FNHS01000027.1"/>
</dbReference>
<dbReference type="STRING" id="582672.SAMN05216360_1278"/>
<dbReference type="Proteomes" id="UP000198704">
    <property type="component" value="Unassembled WGS sequence"/>
</dbReference>
<reference evidence="3" key="1">
    <citation type="submission" date="2016-10" db="EMBL/GenBank/DDBJ databases">
        <authorList>
            <person name="Varghese N."/>
            <person name="Submissions S."/>
        </authorList>
    </citation>
    <scope>NUCLEOTIDE SEQUENCE [LARGE SCALE GENOMIC DNA]</scope>
    <source>
        <strain evidence="3">BL47</strain>
    </source>
</reference>
<protein>
    <submittedName>
        <fullName evidence="2">Uncharacterized protein</fullName>
    </submittedName>
</protein>
<accession>A0A1H0KH74</accession>
<sequence length="142" mass="16409">MTQDDPFSRLEAGLAQPATKMSEPPNDQEIIQREEEHFAQLFDAIRKFDTILQRHGDWNARFSWLNADSNQMAHGLLSIFKNAHVVKELPLTFQGKGVWFEDTEFIKIARREKERGNWNTGEVDELTGSLSSYIQHIVQKHG</sequence>
<gene>
    <name evidence="2" type="ORF">SAMN05216360_1278</name>
</gene>
<name>A0A1H0KH74_9HYPH</name>